<keyword evidence="3" id="KW-0862">Zinc</keyword>
<keyword evidence="3" id="KW-0479">Metal-binding</keyword>
<dbReference type="GO" id="GO:0019853">
    <property type="term" value="P:L-ascorbic acid biosynthetic process"/>
    <property type="evidence" value="ECO:0007669"/>
    <property type="project" value="TreeGrafter"/>
</dbReference>
<dbReference type="PANTHER" id="PTHR10907">
    <property type="entry name" value="REGUCALCIN"/>
    <property type="match status" value="1"/>
</dbReference>
<feature type="binding site" evidence="3">
    <location>
        <position position="145"/>
    </location>
    <ligand>
        <name>a divalent metal cation</name>
        <dbReference type="ChEBI" id="CHEBI:60240"/>
    </ligand>
</feature>
<proteinExistence type="inferred from homology"/>
<dbReference type="AlphaFoldDB" id="A0A3N2GNK6"/>
<keyword evidence="6" id="KW-1185">Reference proteome</keyword>
<dbReference type="InterPro" id="IPR013658">
    <property type="entry name" value="SGL"/>
</dbReference>
<comment type="cofactor">
    <cofactor evidence="3">
        <name>Zn(2+)</name>
        <dbReference type="ChEBI" id="CHEBI:29105"/>
    </cofactor>
    <text evidence="3">Binds 1 divalent metal cation per subunit.</text>
</comment>
<comment type="similarity">
    <text evidence="1">Belongs to the SMP-30/CGR1 family.</text>
</comment>
<dbReference type="Pfam" id="PF08450">
    <property type="entry name" value="SGL"/>
    <property type="match status" value="1"/>
</dbReference>
<dbReference type="Proteomes" id="UP000274843">
    <property type="component" value="Unassembled WGS sequence"/>
</dbReference>
<feature type="domain" description="SMP-30/Gluconolactonase/LRE-like region" evidence="4">
    <location>
        <begin position="16"/>
        <end position="252"/>
    </location>
</feature>
<dbReference type="Gene3D" id="2.120.10.30">
    <property type="entry name" value="TolB, C-terminal domain"/>
    <property type="match status" value="1"/>
</dbReference>
<dbReference type="InterPro" id="IPR011042">
    <property type="entry name" value="6-blade_b-propeller_TolB-like"/>
</dbReference>
<evidence type="ECO:0000256" key="3">
    <source>
        <dbReference type="PIRSR" id="PIRSR605511-2"/>
    </source>
</evidence>
<feature type="binding site" evidence="3">
    <location>
        <position position="99"/>
    </location>
    <ligand>
        <name>substrate</name>
    </ligand>
</feature>
<evidence type="ECO:0000313" key="6">
    <source>
        <dbReference type="Proteomes" id="UP000274843"/>
    </source>
</evidence>
<feature type="binding site" evidence="3">
    <location>
        <position position="194"/>
    </location>
    <ligand>
        <name>a divalent metal cation</name>
        <dbReference type="ChEBI" id="CHEBI:60240"/>
    </ligand>
</feature>
<dbReference type="InterPro" id="IPR005511">
    <property type="entry name" value="SMP-30"/>
</dbReference>
<accession>A0A3N2GNK6</accession>
<evidence type="ECO:0000256" key="2">
    <source>
        <dbReference type="PIRSR" id="PIRSR605511-1"/>
    </source>
</evidence>
<feature type="active site" description="Proton donor/acceptor" evidence="2">
    <location>
        <position position="194"/>
    </location>
</feature>
<feature type="binding site" evidence="3">
    <location>
        <position position="17"/>
    </location>
    <ligand>
        <name>a divalent metal cation</name>
        <dbReference type="ChEBI" id="CHEBI:60240"/>
    </ligand>
</feature>
<reference evidence="5 6" key="1">
    <citation type="submission" date="2018-11" db="EMBL/GenBank/DDBJ databases">
        <title>Sequencing the genomes of 1000 actinobacteria strains.</title>
        <authorList>
            <person name="Klenk H.-P."/>
        </authorList>
    </citation>
    <scope>NUCLEOTIDE SEQUENCE [LARGE SCALE GENOMIC DNA]</scope>
    <source>
        <strain evidence="5 6">DSM 44348</strain>
    </source>
</reference>
<dbReference type="GO" id="GO:0004341">
    <property type="term" value="F:gluconolactonase activity"/>
    <property type="evidence" value="ECO:0007669"/>
    <property type="project" value="TreeGrafter"/>
</dbReference>
<evidence type="ECO:0000256" key="1">
    <source>
        <dbReference type="ARBA" id="ARBA00008853"/>
    </source>
</evidence>
<dbReference type="PANTHER" id="PTHR10907:SF47">
    <property type="entry name" value="REGUCALCIN"/>
    <property type="match status" value="1"/>
</dbReference>
<evidence type="ECO:0000313" key="5">
    <source>
        <dbReference type="EMBL" id="ROS38211.1"/>
    </source>
</evidence>
<dbReference type="SUPFAM" id="SSF63829">
    <property type="entry name" value="Calcium-dependent phosphotriesterase"/>
    <property type="match status" value="1"/>
</dbReference>
<protein>
    <submittedName>
        <fullName evidence="5">Sugar lactone lactonase YvrE</fullName>
    </submittedName>
</protein>
<evidence type="ECO:0000259" key="4">
    <source>
        <dbReference type="Pfam" id="PF08450"/>
    </source>
</evidence>
<dbReference type="EMBL" id="RKHY01000001">
    <property type="protein sequence ID" value="ROS38211.1"/>
    <property type="molecule type" value="Genomic_DNA"/>
</dbReference>
<dbReference type="PRINTS" id="PR01790">
    <property type="entry name" value="SMP30FAMILY"/>
</dbReference>
<sequence length="285" mass="29581">MVSTVDQVTEPVAAHGEGPVWAPEWPGVRWVDMLAGDVLELDGEEVRRHHVGPVAAALRPGAAGGVVLALERGFALADAALTEVRPLGEVWTGAGVRMNDGGCDPDGRFYCGSMAYDETPGAGALYRLDPDGAVTTVLTGVTISNGLAWSPDGGTAYYVDTPTGRIDAFDYTAAAGLTHRRPVVTIPDGTGSPDGLTVDAEGNIWVALWGGGAVHCYTPAGEQVARAELPVTQVTACAFGGPDLAELYVTTSRQGVEEGTQPEAGALFRLRPGVRGLPAHRYSGC</sequence>
<organism evidence="5 6">
    <name type="scientific">Amycolatopsis thermoflava</name>
    <dbReference type="NCBI Taxonomy" id="84480"/>
    <lineage>
        <taxon>Bacteria</taxon>
        <taxon>Bacillati</taxon>
        <taxon>Actinomycetota</taxon>
        <taxon>Actinomycetes</taxon>
        <taxon>Pseudonocardiales</taxon>
        <taxon>Pseudonocardiaceae</taxon>
        <taxon>Amycolatopsis</taxon>
        <taxon>Amycolatopsis methanolica group</taxon>
    </lineage>
</organism>
<feature type="binding site" evidence="3">
    <location>
        <position position="117"/>
    </location>
    <ligand>
        <name>substrate</name>
    </ligand>
</feature>
<name>A0A3N2GNK6_9PSEU</name>
<gene>
    <name evidence="5" type="ORF">EDD35_0479</name>
</gene>
<feature type="binding site" evidence="3">
    <location>
        <position position="97"/>
    </location>
    <ligand>
        <name>substrate</name>
    </ligand>
</feature>
<comment type="caution">
    <text evidence="5">The sequence shown here is derived from an EMBL/GenBank/DDBJ whole genome shotgun (WGS) entry which is preliminary data.</text>
</comment>
<dbReference type="GO" id="GO:0005509">
    <property type="term" value="F:calcium ion binding"/>
    <property type="evidence" value="ECO:0007669"/>
    <property type="project" value="TreeGrafter"/>
</dbReference>